<dbReference type="OrthoDB" id="206565at2759"/>
<dbReference type="GO" id="GO:0045002">
    <property type="term" value="P:double-strand break repair via single-strand annealing"/>
    <property type="evidence" value="ECO:0007669"/>
    <property type="project" value="TreeGrafter"/>
</dbReference>
<dbReference type="GeneID" id="94350165"/>
<sequence length="429" mass="47459">MPRGLRSSLQNMKRKLSEVADGKTALDETHQTVATLVAQQVASLIIEPIRGSFLGRFGCVAFGDQEKQSVNTFLHQKLGKDSLSRRPGPGGRKLTYIESCKAIELANRAFGFNGWSCRIVECKEEYKERKGDRWSVGYSSLVRIELKDGTSHEDVGFGSSDGQKDLGAALEQSKKASISDARKRALRLFGEYLGNSCYDKDHIKDVNANRSLASLAEAPNVILPGQKLHQDQSGAVAVESGQFEVQKTFQVPPQIQQHSNQQAAHQQHQPPQQQHKQVRRPIQQARAPIPQQVNAPQQVQRQAQQWKPPQVLRIPHSAAMQQKQVNSGGSATLSDICTMQTAASIMSVRHGVPAAAMASPYPQHRVNSNAPPPPRLTTHKYSPSSVKSENVVEVQAQSDAQYNMEDLSLSQFDFDPFTEKSNPVKKMRN</sequence>
<name>A0A976IGQ2_BRELC</name>
<evidence type="ECO:0000256" key="4">
    <source>
        <dbReference type="ARBA" id="ARBA00023204"/>
    </source>
</evidence>
<organism evidence="6 7">
    <name type="scientific">Bremia lactucae</name>
    <name type="common">Lettuce downy mildew</name>
    <dbReference type="NCBI Taxonomy" id="4779"/>
    <lineage>
        <taxon>Eukaryota</taxon>
        <taxon>Sar</taxon>
        <taxon>Stramenopiles</taxon>
        <taxon>Oomycota</taxon>
        <taxon>Peronosporomycetes</taxon>
        <taxon>Peronosporales</taxon>
        <taxon>Peronosporaceae</taxon>
        <taxon>Bremia</taxon>
    </lineage>
</organism>
<dbReference type="RefSeq" id="XP_067820314.1">
    <property type="nucleotide sequence ID" value="XM_067964494.1"/>
</dbReference>
<dbReference type="KEGG" id="blac:94350165"/>
<evidence type="ECO:0008006" key="8">
    <source>
        <dbReference type="Google" id="ProtNLM"/>
    </source>
</evidence>
<dbReference type="EMBL" id="SHOA02000069">
    <property type="protein sequence ID" value="TDH70815.1"/>
    <property type="molecule type" value="Genomic_DNA"/>
</dbReference>
<dbReference type="InterPro" id="IPR042525">
    <property type="entry name" value="Rad52_Rad59_Rad22_sf"/>
</dbReference>
<dbReference type="GO" id="GO:0000724">
    <property type="term" value="P:double-strand break repair via homologous recombination"/>
    <property type="evidence" value="ECO:0007669"/>
    <property type="project" value="TreeGrafter"/>
</dbReference>
<dbReference type="PANTHER" id="PTHR12132:SF1">
    <property type="entry name" value="DNA REPAIR PROTEIN RAD52 HOMOLOG"/>
    <property type="match status" value="1"/>
</dbReference>
<accession>A0A976IGQ2</accession>
<proteinExistence type="inferred from homology"/>
<feature type="region of interest" description="Disordered" evidence="5">
    <location>
        <begin position="253"/>
        <end position="283"/>
    </location>
</feature>
<dbReference type="GO" id="GO:0005634">
    <property type="term" value="C:nucleus"/>
    <property type="evidence" value="ECO:0007669"/>
    <property type="project" value="TreeGrafter"/>
</dbReference>
<keyword evidence="7" id="KW-1185">Reference proteome</keyword>
<comment type="similarity">
    <text evidence="1">Belongs to the RAD52 family.</text>
</comment>
<dbReference type="Pfam" id="PF04098">
    <property type="entry name" value="Rad52_Rad22"/>
    <property type="match status" value="1"/>
</dbReference>
<comment type="caution">
    <text evidence="6">The sequence shown here is derived from an EMBL/GenBank/DDBJ whole genome shotgun (WGS) entry which is preliminary data.</text>
</comment>
<dbReference type="InterPro" id="IPR007232">
    <property type="entry name" value="Rad52_Rad59_Rad22"/>
</dbReference>
<feature type="region of interest" description="Disordered" evidence="5">
    <location>
        <begin position="289"/>
        <end position="308"/>
    </location>
</feature>
<evidence type="ECO:0000313" key="7">
    <source>
        <dbReference type="Proteomes" id="UP000294530"/>
    </source>
</evidence>
<reference evidence="6 7" key="1">
    <citation type="journal article" date="2021" name="Genome Biol.">
        <title>AFLAP: assembly-free linkage analysis pipeline using k-mers from genome sequencing data.</title>
        <authorList>
            <person name="Fletcher K."/>
            <person name="Zhang L."/>
            <person name="Gil J."/>
            <person name="Han R."/>
            <person name="Cavanaugh K."/>
            <person name="Michelmore R."/>
        </authorList>
    </citation>
    <scope>NUCLEOTIDE SEQUENCE [LARGE SCALE GENOMIC DNA]</scope>
    <source>
        <strain evidence="6 7">SF5</strain>
    </source>
</reference>
<dbReference type="InterPro" id="IPR041247">
    <property type="entry name" value="Rad52_fam"/>
</dbReference>
<dbReference type="AlphaFoldDB" id="A0A976IGQ2"/>
<dbReference type="Proteomes" id="UP000294530">
    <property type="component" value="Unassembled WGS sequence"/>
</dbReference>
<evidence type="ECO:0000256" key="1">
    <source>
        <dbReference type="ARBA" id="ARBA00006638"/>
    </source>
</evidence>
<keyword evidence="2" id="KW-0227">DNA damage</keyword>
<dbReference type="GO" id="GO:0006312">
    <property type="term" value="P:mitotic recombination"/>
    <property type="evidence" value="ECO:0007669"/>
    <property type="project" value="TreeGrafter"/>
</dbReference>
<evidence type="ECO:0000313" key="6">
    <source>
        <dbReference type="EMBL" id="TDH70815.1"/>
    </source>
</evidence>
<dbReference type="SUPFAM" id="SSF54768">
    <property type="entry name" value="dsRNA-binding domain-like"/>
    <property type="match status" value="1"/>
</dbReference>
<evidence type="ECO:0000256" key="5">
    <source>
        <dbReference type="SAM" id="MobiDB-lite"/>
    </source>
</evidence>
<dbReference type="PANTHER" id="PTHR12132">
    <property type="entry name" value="DNA REPAIR AND RECOMBINATION PROTEIN RAD52, RAD59"/>
    <property type="match status" value="1"/>
</dbReference>
<gene>
    <name evidence="6" type="ORF">CCR75_006424</name>
</gene>
<keyword evidence="4" id="KW-0234">DNA repair</keyword>
<keyword evidence="3" id="KW-0233">DNA recombination</keyword>
<dbReference type="FunFam" id="3.30.390.80:FF:000001">
    <property type="entry name" value="DNA repair protein RAD52 homolog"/>
    <property type="match status" value="1"/>
</dbReference>
<dbReference type="Gene3D" id="3.30.390.80">
    <property type="entry name" value="DNA repair protein Rad52/59/22"/>
    <property type="match status" value="1"/>
</dbReference>
<protein>
    <recommendedName>
        <fullName evidence="8">DNA repair and recombination protein RAD52</fullName>
    </recommendedName>
</protein>
<evidence type="ECO:0000256" key="3">
    <source>
        <dbReference type="ARBA" id="ARBA00023172"/>
    </source>
</evidence>
<evidence type="ECO:0000256" key="2">
    <source>
        <dbReference type="ARBA" id="ARBA00022763"/>
    </source>
</evidence>